<keyword evidence="1" id="KW-1133">Transmembrane helix</keyword>
<feature type="transmembrane region" description="Helical" evidence="1">
    <location>
        <begin position="180"/>
        <end position="203"/>
    </location>
</feature>
<proteinExistence type="predicted"/>
<feature type="transmembrane region" description="Helical" evidence="1">
    <location>
        <begin position="270"/>
        <end position="295"/>
    </location>
</feature>
<feature type="transmembrane region" description="Helical" evidence="1">
    <location>
        <begin position="68"/>
        <end position="85"/>
    </location>
</feature>
<organism evidence="2 3">
    <name type="scientific">Neocallimastix californiae</name>
    <dbReference type="NCBI Taxonomy" id="1754190"/>
    <lineage>
        <taxon>Eukaryota</taxon>
        <taxon>Fungi</taxon>
        <taxon>Fungi incertae sedis</taxon>
        <taxon>Chytridiomycota</taxon>
        <taxon>Chytridiomycota incertae sedis</taxon>
        <taxon>Neocallimastigomycetes</taxon>
        <taxon>Neocallimastigales</taxon>
        <taxon>Neocallimastigaceae</taxon>
        <taxon>Neocallimastix</taxon>
    </lineage>
</organism>
<accession>A0A1Y2F6Q4</accession>
<dbReference type="Proteomes" id="UP000193920">
    <property type="component" value="Unassembled WGS sequence"/>
</dbReference>
<comment type="caution">
    <text evidence="2">The sequence shown here is derived from an EMBL/GenBank/DDBJ whole genome shotgun (WGS) entry which is preliminary data.</text>
</comment>
<protein>
    <submittedName>
        <fullName evidence="2">Uncharacterized protein</fullName>
    </submittedName>
</protein>
<keyword evidence="3" id="KW-1185">Reference proteome</keyword>
<dbReference type="AlphaFoldDB" id="A0A1Y2F6Q4"/>
<gene>
    <name evidence="2" type="ORF">LY90DRAFT_698030</name>
</gene>
<keyword evidence="1" id="KW-0812">Transmembrane</keyword>
<keyword evidence="1" id="KW-0472">Membrane</keyword>
<reference evidence="2 3" key="1">
    <citation type="submission" date="2016-08" db="EMBL/GenBank/DDBJ databases">
        <title>A Parts List for Fungal Cellulosomes Revealed by Comparative Genomics.</title>
        <authorList>
            <consortium name="DOE Joint Genome Institute"/>
            <person name="Haitjema C.H."/>
            <person name="Gilmore S.P."/>
            <person name="Henske J.K."/>
            <person name="Solomon K.V."/>
            <person name="De Groot R."/>
            <person name="Kuo A."/>
            <person name="Mondo S.J."/>
            <person name="Salamov A.A."/>
            <person name="Labutti K."/>
            <person name="Zhao Z."/>
            <person name="Chiniquy J."/>
            <person name="Barry K."/>
            <person name="Brewer H.M."/>
            <person name="Purvine S.O."/>
            <person name="Wright A.T."/>
            <person name="Boxma B."/>
            <person name="Van Alen T."/>
            <person name="Hackstein J.H."/>
            <person name="Baker S.E."/>
            <person name="Grigoriev I.V."/>
            <person name="O'Malley M.A."/>
        </authorList>
    </citation>
    <scope>NUCLEOTIDE SEQUENCE [LARGE SCALE GENOMIC DNA]</scope>
    <source>
        <strain evidence="2 3">G1</strain>
    </source>
</reference>
<feature type="transmembrane region" description="Helical" evidence="1">
    <location>
        <begin position="223"/>
        <end position="249"/>
    </location>
</feature>
<evidence type="ECO:0000313" key="2">
    <source>
        <dbReference type="EMBL" id="ORY79578.1"/>
    </source>
</evidence>
<evidence type="ECO:0000313" key="3">
    <source>
        <dbReference type="Proteomes" id="UP000193920"/>
    </source>
</evidence>
<sequence length="451" mass="53366">MDKSSYLSKSDFIENGAKAGYFQWLSSKGTNYTCYEQYASGLSKIDIYNNKIEDIRIVIYALQRPFTFMYFFWTILVFVIHKFNFRKPIMRLILYHFLLRSLGNVIDKLGELFRFYYTNEILYEGDVILKSRCKTNEMHPLKWLLTRQVCSILWYVGEIIGDWYPLLRTHAVVRNNKSIWIVYITCAIFNFSKVALIILHLSLSAGRLYNKDGALDNKKMDVFYSNYFIIQLVIIYTSFFYDVAVYIVLKRAMFHKDQYRMGFLKKFKSLSEYRMLISAFVSAIFLPIISFTYIAKYYFENHENMHGLNFDFDETRKMVTSVQYYMIFIDQILLTRYRNESSVTNSNSNSRSNNYSGGNNSSYNKPYLSLSKQQISTTTSDTLRNDTMEIENTFNIGNTNMNNPNYTNNNPKSNYYLNLMGNGNTNNYNYNYNYNNINNNSNYKIKSNPWE</sequence>
<dbReference type="EMBL" id="MCOG01000014">
    <property type="protein sequence ID" value="ORY79578.1"/>
    <property type="molecule type" value="Genomic_DNA"/>
</dbReference>
<dbReference type="OrthoDB" id="10441646at2759"/>
<evidence type="ECO:0000256" key="1">
    <source>
        <dbReference type="SAM" id="Phobius"/>
    </source>
</evidence>
<name>A0A1Y2F6Q4_9FUNG</name>